<dbReference type="EMBL" id="MFBF01000010">
    <property type="protein sequence ID" value="OGD91813.1"/>
    <property type="molecule type" value="Genomic_DNA"/>
</dbReference>
<dbReference type="Proteomes" id="UP000177124">
    <property type="component" value="Unassembled WGS sequence"/>
</dbReference>
<organism evidence="1 2">
    <name type="scientific">Candidatus Curtissbacteria bacterium RIFCSPHIGHO2_02_FULL_42_15</name>
    <dbReference type="NCBI Taxonomy" id="1797716"/>
    <lineage>
        <taxon>Bacteria</taxon>
        <taxon>Candidatus Curtissiibacteriota</taxon>
    </lineage>
</organism>
<evidence type="ECO:0000313" key="1">
    <source>
        <dbReference type="EMBL" id="OGD91813.1"/>
    </source>
</evidence>
<name>A0A1F5GIV7_9BACT</name>
<dbReference type="PROSITE" id="PS51257">
    <property type="entry name" value="PROKAR_LIPOPROTEIN"/>
    <property type="match status" value="1"/>
</dbReference>
<accession>A0A1F5GIV7</accession>
<dbReference type="STRING" id="1797716.A3D07_02700"/>
<sequence length="176" mass="19392">MERSELKKPVTQEIFPRAAIVGVILVGAIVAGCRSEVGNNQTPATTQDNTTVTETVKAAPTFEQIQAQIFDAYKTVGKEAPRSVTEALSACVEDLSPGTDIEPVSYAMDRCGSVGDELNAEYQKTKHSVFAEALENMKYFTFDRLEKMVPEDSIFDVEAYERSLEKNNFTLPVGQE</sequence>
<reference evidence="1 2" key="1">
    <citation type="journal article" date="2016" name="Nat. Commun.">
        <title>Thousands of microbial genomes shed light on interconnected biogeochemical processes in an aquifer system.</title>
        <authorList>
            <person name="Anantharaman K."/>
            <person name="Brown C.T."/>
            <person name="Hug L.A."/>
            <person name="Sharon I."/>
            <person name="Castelle C.J."/>
            <person name="Probst A.J."/>
            <person name="Thomas B.C."/>
            <person name="Singh A."/>
            <person name="Wilkins M.J."/>
            <person name="Karaoz U."/>
            <person name="Brodie E.L."/>
            <person name="Williams K.H."/>
            <person name="Hubbard S.S."/>
            <person name="Banfield J.F."/>
        </authorList>
    </citation>
    <scope>NUCLEOTIDE SEQUENCE [LARGE SCALE GENOMIC DNA]</scope>
</reference>
<gene>
    <name evidence="1" type="ORF">A3D07_02700</name>
</gene>
<evidence type="ECO:0000313" key="2">
    <source>
        <dbReference type="Proteomes" id="UP000177124"/>
    </source>
</evidence>
<evidence type="ECO:0008006" key="3">
    <source>
        <dbReference type="Google" id="ProtNLM"/>
    </source>
</evidence>
<protein>
    <recommendedName>
        <fullName evidence="3">Lipoprotein</fullName>
    </recommendedName>
</protein>
<proteinExistence type="predicted"/>
<comment type="caution">
    <text evidence="1">The sequence shown here is derived from an EMBL/GenBank/DDBJ whole genome shotgun (WGS) entry which is preliminary data.</text>
</comment>
<dbReference type="AlphaFoldDB" id="A0A1F5GIV7"/>